<dbReference type="InterPro" id="IPR028964">
    <property type="entry name" value="Imm8"/>
</dbReference>
<accession>A0ABW9U822</accession>
<dbReference type="EMBL" id="WSEM01000016">
    <property type="protein sequence ID" value="MVQ36259.1"/>
    <property type="molecule type" value="Genomic_DNA"/>
</dbReference>
<sequence length="181" mass="20699">MGCRFHANRQFSCKNGTVKKVNSRNPFEANWQKQGVEILNKPILKDLIITGNPNIYGKLQFTQTEDIGDDFYLSGTACIGSAESDGEDNFDFTIITPKALERELRNGTKIILGMRTFILNSLDLELVTETINQILSRHQGETWQEVAESLSPYFSWEYTDSTHLDKDTFLEMINNQRDNSH</sequence>
<reference evidence="1 2" key="1">
    <citation type="submission" date="2019-12" db="EMBL/GenBank/DDBJ databases">
        <authorList>
            <person name="Huq M.A."/>
        </authorList>
    </citation>
    <scope>NUCLEOTIDE SEQUENCE [LARGE SCALE GENOMIC DNA]</scope>
    <source>
        <strain evidence="1 2">MAH-34</strain>
    </source>
</reference>
<name>A0ABW9U822_9BACL</name>
<dbReference type="Proteomes" id="UP000467637">
    <property type="component" value="Unassembled WGS sequence"/>
</dbReference>
<protein>
    <submittedName>
        <fullName evidence="1">Uncharacterized protein</fullName>
    </submittedName>
</protein>
<dbReference type="Pfam" id="PF15586">
    <property type="entry name" value="Imm8"/>
    <property type="match status" value="1"/>
</dbReference>
<evidence type="ECO:0000313" key="1">
    <source>
        <dbReference type="EMBL" id="MVQ36259.1"/>
    </source>
</evidence>
<gene>
    <name evidence="1" type="ORF">GON05_16730</name>
</gene>
<organism evidence="1 2">
    <name type="scientific">Paenibacillus anseongense</name>
    <dbReference type="NCBI Taxonomy" id="2682845"/>
    <lineage>
        <taxon>Bacteria</taxon>
        <taxon>Bacillati</taxon>
        <taxon>Bacillota</taxon>
        <taxon>Bacilli</taxon>
        <taxon>Bacillales</taxon>
        <taxon>Paenibacillaceae</taxon>
        <taxon>Paenibacillus</taxon>
    </lineage>
</organism>
<keyword evidence="2" id="KW-1185">Reference proteome</keyword>
<evidence type="ECO:0000313" key="2">
    <source>
        <dbReference type="Proteomes" id="UP000467637"/>
    </source>
</evidence>
<proteinExistence type="predicted"/>
<comment type="caution">
    <text evidence="1">The sequence shown here is derived from an EMBL/GenBank/DDBJ whole genome shotgun (WGS) entry which is preliminary data.</text>
</comment>